<dbReference type="InterPro" id="IPR020546">
    <property type="entry name" value="ATP_synth_F1_dsu/esu_N"/>
</dbReference>
<evidence type="ECO:0000256" key="5">
    <source>
        <dbReference type="ARBA" id="ARBA00022475"/>
    </source>
</evidence>
<evidence type="ECO:0000256" key="10">
    <source>
        <dbReference type="HAMAP-Rule" id="MF_00530"/>
    </source>
</evidence>
<keyword evidence="4 10" id="KW-0813">Transport</keyword>
<dbReference type="EMBL" id="VKGC01000001">
    <property type="protein sequence ID" value="TSA86975.1"/>
    <property type="molecule type" value="Genomic_DNA"/>
</dbReference>
<dbReference type="GO" id="GO:0005886">
    <property type="term" value="C:plasma membrane"/>
    <property type="evidence" value="ECO:0007669"/>
    <property type="project" value="UniProtKB-SubCell"/>
</dbReference>
<dbReference type="Gene3D" id="2.60.15.10">
    <property type="entry name" value="F0F1 ATP synthase delta/epsilon subunit, N-terminal"/>
    <property type="match status" value="1"/>
</dbReference>
<gene>
    <name evidence="10" type="primary">atpC</name>
    <name evidence="13" type="ORF">FNE76_00460</name>
</gene>
<keyword evidence="14" id="KW-1185">Reference proteome</keyword>
<comment type="caution">
    <text evidence="13">The sequence shown here is derived from an EMBL/GenBank/DDBJ whole genome shotgun (WGS) entry which is preliminary data.</text>
</comment>
<evidence type="ECO:0000256" key="7">
    <source>
        <dbReference type="ARBA" id="ARBA00023136"/>
    </source>
</evidence>
<dbReference type="InterPro" id="IPR001469">
    <property type="entry name" value="ATP_synth_F1_dsu/esu"/>
</dbReference>
<evidence type="ECO:0000256" key="3">
    <source>
        <dbReference type="ARBA" id="ARBA00005712"/>
    </source>
</evidence>
<protein>
    <recommendedName>
        <fullName evidence="10">ATP synthase epsilon chain</fullName>
    </recommendedName>
    <alternativeName>
        <fullName evidence="10">ATP synthase F1 sector epsilon subunit</fullName>
    </alternativeName>
    <alternativeName>
        <fullName evidence="10">F-ATPase epsilon subunit</fullName>
    </alternativeName>
</protein>
<keyword evidence="6 10" id="KW-0406">Ion transport</keyword>
<dbReference type="InterPro" id="IPR036771">
    <property type="entry name" value="ATPsynth_dsu/esu_N"/>
</dbReference>
<comment type="subcellular location">
    <subcellularLocation>
        <location evidence="10">Cell membrane</location>
        <topology evidence="10">Peripheral membrane protein</topology>
    </subcellularLocation>
    <subcellularLocation>
        <location evidence="2">Endomembrane system</location>
        <topology evidence="2">Peripheral membrane protein</topology>
    </subcellularLocation>
</comment>
<proteinExistence type="inferred from homology"/>
<dbReference type="GO" id="GO:0045259">
    <property type="term" value="C:proton-transporting ATP synthase complex"/>
    <property type="evidence" value="ECO:0007669"/>
    <property type="project" value="UniProtKB-KW"/>
</dbReference>
<dbReference type="SUPFAM" id="SSF51344">
    <property type="entry name" value="Epsilon subunit of F1F0-ATP synthase N-terminal domain"/>
    <property type="match status" value="1"/>
</dbReference>
<evidence type="ECO:0000256" key="11">
    <source>
        <dbReference type="RuleBase" id="RU003656"/>
    </source>
</evidence>
<evidence type="ECO:0000256" key="2">
    <source>
        <dbReference type="ARBA" id="ARBA00004184"/>
    </source>
</evidence>
<keyword evidence="5 10" id="KW-1003">Cell membrane</keyword>
<name>A0A553V3E2_9HELI</name>
<keyword evidence="8 10" id="KW-0139">CF(1)</keyword>
<organism evidence="13 14">
    <name type="scientific">Helicobacter mehlei</name>
    <dbReference type="NCBI Taxonomy" id="2316080"/>
    <lineage>
        <taxon>Bacteria</taxon>
        <taxon>Pseudomonadati</taxon>
        <taxon>Campylobacterota</taxon>
        <taxon>Epsilonproteobacteria</taxon>
        <taxon>Campylobacterales</taxon>
        <taxon>Helicobacteraceae</taxon>
        <taxon>Helicobacter</taxon>
    </lineage>
</organism>
<evidence type="ECO:0000256" key="4">
    <source>
        <dbReference type="ARBA" id="ARBA00022448"/>
    </source>
</evidence>
<dbReference type="HAMAP" id="MF_00530">
    <property type="entry name" value="ATP_synth_epsil_bac"/>
    <property type="match status" value="1"/>
</dbReference>
<comment type="subunit">
    <text evidence="10 11">F-type ATPases have 2 components, CF(1) - the catalytic core - and CF(0) - the membrane proton channel. CF(1) has five subunits: alpha(3), beta(3), gamma(1), delta(1), epsilon(1). CF(0) has three main subunits: a, b and c.</text>
</comment>
<dbReference type="PANTHER" id="PTHR13822:SF10">
    <property type="entry name" value="ATP SYNTHASE EPSILON CHAIN, CHLOROPLASTIC"/>
    <property type="match status" value="1"/>
</dbReference>
<reference evidence="13 14" key="2">
    <citation type="submission" date="2019-07" db="EMBL/GenBank/DDBJ databases">
        <title>Helicobacter labacensis sp. nov., Helicobacter mehlei sp. nov. and Helicobacter vulpis sp. nov., isolated from gastric mucosa of red fox (Vulpis vulpis).</title>
        <authorList>
            <person name="Kusar D."/>
            <person name="Gruntar I."/>
            <person name="Pate M."/>
            <person name="Zajc U."/>
            <person name="Ocepek M."/>
        </authorList>
    </citation>
    <scope>NUCLEOTIDE SEQUENCE [LARGE SCALE GENOMIC DNA]</scope>
    <source>
        <strain evidence="13 14">L8b</strain>
    </source>
</reference>
<reference evidence="14" key="1">
    <citation type="submission" date="2019-07" db="EMBL/GenBank/DDBJ databases">
        <title>Helicobacter labacensis sp. nov., Helicobacter mehlei sp. nov. and Helicobacter vulpis sp. nov., isolated from gastric mucosa of red fox (Vulpis vulpis).</title>
        <authorList>
            <person name="Papic B."/>
        </authorList>
    </citation>
    <scope>NUCLEOTIDE SEQUENCE [LARGE SCALE GENOMIC DNA]</scope>
    <source>
        <strain evidence="14">L8b</strain>
    </source>
</reference>
<evidence type="ECO:0000313" key="14">
    <source>
        <dbReference type="Proteomes" id="UP000319322"/>
    </source>
</evidence>
<keyword evidence="10" id="KW-0375">Hydrogen ion transport</keyword>
<dbReference type="NCBIfam" id="TIGR01216">
    <property type="entry name" value="ATP_synt_epsi"/>
    <property type="match status" value="1"/>
</dbReference>
<evidence type="ECO:0000259" key="12">
    <source>
        <dbReference type="Pfam" id="PF02823"/>
    </source>
</evidence>
<evidence type="ECO:0000256" key="9">
    <source>
        <dbReference type="ARBA" id="ARBA00023310"/>
    </source>
</evidence>
<feature type="domain" description="ATP synthase F1 complex delta/epsilon subunit N-terminal" evidence="12">
    <location>
        <begin position="7"/>
        <end position="84"/>
    </location>
</feature>
<comment type="function">
    <text evidence="1 10">Produces ATP from ADP in the presence of a proton gradient across the membrane.</text>
</comment>
<evidence type="ECO:0000256" key="8">
    <source>
        <dbReference type="ARBA" id="ARBA00023196"/>
    </source>
</evidence>
<dbReference type="OrthoDB" id="9799969at2"/>
<accession>A0A553V3E2</accession>
<dbReference type="AlphaFoldDB" id="A0A553V3E2"/>
<dbReference type="CDD" id="cd12152">
    <property type="entry name" value="F1-ATPase_delta"/>
    <property type="match status" value="1"/>
</dbReference>
<dbReference type="GO" id="GO:0012505">
    <property type="term" value="C:endomembrane system"/>
    <property type="evidence" value="ECO:0007669"/>
    <property type="project" value="UniProtKB-SubCell"/>
</dbReference>
<dbReference type="GO" id="GO:0005524">
    <property type="term" value="F:ATP binding"/>
    <property type="evidence" value="ECO:0007669"/>
    <property type="project" value="UniProtKB-UniRule"/>
</dbReference>
<sequence length="123" mass="13219">MGAMDLMVSIVVPQGEIFAGQVDRITLPGAEGEFGVLKGHSNMVSLLKSGVVEIEREQQISLIAINWGYVEVKHASVDILADGAVFIKGDDEVYKAKKLLEDATSDRIAISSVIAKIEAHGLR</sequence>
<dbReference type="PANTHER" id="PTHR13822">
    <property type="entry name" value="ATP SYNTHASE DELTA/EPSILON CHAIN"/>
    <property type="match status" value="1"/>
</dbReference>
<keyword evidence="7 10" id="KW-0472">Membrane</keyword>
<keyword evidence="9 10" id="KW-0066">ATP synthesis</keyword>
<evidence type="ECO:0000256" key="6">
    <source>
        <dbReference type="ARBA" id="ARBA00023065"/>
    </source>
</evidence>
<dbReference type="Pfam" id="PF02823">
    <property type="entry name" value="ATP-synt_DE_N"/>
    <property type="match status" value="1"/>
</dbReference>
<evidence type="ECO:0000313" key="13">
    <source>
        <dbReference type="EMBL" id="TSA86975.1"/>
    </source>
</evidence>
<evidence type="ECO:0000256" key="1">
    <source>
        <dbReference type="ARBA" id="ARBA00003543"/>
    </source>
</evidence>
<comment type="similarity">
    <text evidence="3 10 11">Belongs to the ATPase epsilon chain family.</text>
</comment>
<dbReference type="Proteomes" id="UP000319322">
    <property type="component" value="Unassembled WGS sequence"/>
</dbReference>
<dbReference type="GO" id="GO:0046933">
    <property type="term" value="F:proton-transporting ATP synthase activity, rotational mechanism"/>
    <property type="evidence" value="ECO:0007669"/>
    <property type="project" value="UniProtKB-UniRule"/>
</dbReference>